<keyword evidence="2" id="KW-0732">Signal</keyword>
<feature type="signal peptide" evidence="2">
    <location>
        <begin position="1"/>
        <end position="27"/>
    </location>
</feature>
<feature type="compositionally biased region" description="Polar residues" evidence="1">
    <location>
        <begin position="83"/>
        <end position="98"/>
    </location>
</feature>
<feature type="chain" id="PRO_5039146721" description="Lipoprotein" evidence="2">
    <location>
        <begin position="28"/>
        <end position="329"/>
    </location>
</feature>
<evidence type="ECO:0000313" key="4">
    <source>
        <dbReference type="Proteomes" id="UP000261905"/>
    </source>
</evidence>
<accession>A0A371PGF8</accession>
<name>A0A371PGF8_9BACL</name>
<feature type="compositionally biased region" description="Low complexity" evidence="1">
    <location>
        <begin position="155"/>
        <end position="169"/>
    </location>
</feature>
<dbReference type="EMBL" id="QUBQ01000002">
    <property type="protein sequence ID" value="REK74965.1"/>
    <property type="molecule type" value="Genomic_DNA"/>
</dbReference>
<dbReference type="RefSeq" id="WP_116046720.1">
    <property type="nucleotide sequence ID" value="NZ_QUBQ01000002.1"/>
</dbReference>
<sequence length="329" mass="34355">MNYRNRIVRTGMGVLAALIMLSGCGAAKPEGGDAASFGDAIVYADGESAAGANGDAGDAFKSDSDEHASGSDEPPANEGDEQVGSTQPGKDEIQTNGSAEDAVDDGKKNSSADTETGAKHAGEGKSQDAEGSDVKAPADSKPGSGHSTQADVNPGNKTNAGTANQGTTGKADESAGKGAGTAGKPGSANGTKGEQSVKSGGTSSSKFAQIGWNDFFDNGDQTTPSDRFWDLSEERKSVQIKGFMGEVLSFNQNWFLLIPEPGAECPFDNGDETYWNKIMIVFVKDGSKLRYTSKPLKLTGRLDVGVKVDESGYKTMFRLYDAKFEEIKE</sequence>
<proteinExistence type="predicted"/>
<feature type="compositionally biased region" description="Low complexity" evidence="1">
    <location>
        <begin position="48"/>
        <end position="57"/>
    </location>
</feature>
<dbReference type="AlphaFoldDB" id="A0A371PGF8"/>
<feature type="compositionally biased region" description="Basic and acidic residues" evidence="1">
    <location>
        <begin position="104"/>
        <end position="138"/>
    </location>
</feature>
<gene>
    <name evidence="3" type="ORF">DX130_15085</name>
</gene>
<evidence type="ECO:0000256" key="2">
    <source>
        <dbReference type="SAM" id="SignalP"/>
    </source>
</evidence>
<keyword evidence="4" id="KW-1185">Reference proteome</keyword>
<feature type="region of interest" description="Disordered" evidence="1">
    <location>
        <begin position="48"/>
        <end position="204"/>
    </location>
</feature>
<evidence type="ECO:0008006" key="5">
    <source>
        <dbReference type="Google" id="ProtNLM"/>
    </source>
</evidence>
<feature type="compositionally biased region" description="Polar residues" evidence="1">
    <location>
        <begin position="189"/>
        <end position="204"/>
    </location>
</feature>
<dbReference type="Proteomes" id="UP000261905">
    <property type="component" value="Unassembled WGS sequence"/>
</dbReference>
<evidence type="ECO:0000313" key="3">
    <source>
        <dbReference type="EMBL" id="REK74965.1"/>
    </source>
</evidence>
<protein>
    <recommendedName>
        <fullName evidence="5">Lipoprotein</fullName>
    </recommendedName>
</protein>
<evidence type="ECO:0000256" key="1">
    <source>
        <dbReference type="SAM" id="MobiDB-lite"/>
    </source>
</evidence>
<organism evidence="3 4">
    <name type="scientific">Paenibacillus paeoniae</name>
    <dbReference type="NCBI Taxonomy" id="2292705"/>
    <lineage>
        <taxon>Bacteria</taxon>
        <taxon>Bacillati</taxon>
        <taxon>Bacillota</taxon>
        <taxon>Bacilli</taxon>
        <taxon>Bacillales</taxon>
        <taxon>Paenibacillaceae</taxon>
        <taxon>Paenibacillus</taxon>
    </lineage>
</organism>
<comment type="caution">
    <text evidence="3">The sequence shown here is derived from an EMBL/GenBank/DDBJ whole genome shotgun (WGS) entry which is preliminary data.</text>
</comment>
<feature type="compositionally biased region" description="Basic and acidic residues" evidence="1">
    <location>
        <begin position="58"/>
        <end position="70"/>
    </location>
</feature>
<dbReference type="PROSITE" id="PS51257">
    <property type="entry name" value="PROKAR_LIPOPROTEIN"/>
    <property type="match status" value="1"/>
</dbReference>
<dbReference type="OrthoDB" id="2583024at2"/>
<reference evidence="3 4" key="1">
    <citation type="submission" date="2018-08" db="EMBL/GenBank/DDBJ databases">
        <title>Paenibacillus sp. M4BSY-1, whole genome shotgun sequence.</title>
        <authorList>
            <person name="Tuo L."/>
        </authorList>
    </citation>
    <scope>NUCLEOTIDE SEQUENCE [LARGE SCALE GENOMIC DNA]</scope>
    <source>
        <strain evidence="3 4">M4BSY-1</strain>
    </source>
</reference>